<dbReference type="RefSeq" id="WP_254085806.1">
    <property type="nucleotide sequence ID" value="NZ_JAHESE010000020.1"/>
</dbReference>
<keyword evidence="4" id="KW-1185">Reference proteome</keyword>
<dbReference type="AlphaFoldDB" id="A0AAP2E1A9"/>
<feature type="transmembrane region" description="Helical" evidence="1">
    <location>
        <begin position="53"/>
        <end position="71"/>
    </location>
</feature>
<dbReference type="EMBL" id="JAHESE010000020">
    <property type="protein sequence ID" value="MBT1710229.1"/>
    <property type="molecule type" value="Genomic_DNA"/>
</dbReference>
<comment type="caution">
    <text evidence="3">The sequence shown here is derived from an EMBL/GenBank/DDBJ whole genome shotgun (WGS) entry which is preliminary data.</text>
</comment>
<reference evidence="3 4" key="1">
    <citation type="submission" date="2021-05" db="EMBL/GenBank/DDBJ databases">
        <title>A Polyphasic approach of four new species of the genus Ohtaekwangia: Ohtaekwangia histidinii sp. nov., Ohtaekwangia cretensis sp. nov., Ohtaekwangia indiensis sp. nov., Ohtaekwangia reichenbachii sp. nov. from diverse environment.</title>
        <authorList>
            <person name="Octaviana S."/>
        </authorList>
    </citation>
    <scope>NUCLEOTIDE SEQUENCE [LARGE SCALE GENOMIC DNA]</scope>
    <source>
        <strain evidence="3 4">PWU5</strain>
    </source>
</reference>
<keyword evidence="1" id="KW-0812">Transmembrane</keyword>
<dbReference type="Pfam" id="PF22570">
    <property type="entry name" value="LiaF-TM"/>
    <property type="match status" value="1"/>
</dbReference>
<dbReference type="Proteomes" id="UP001319080">
    <property type="component" value="Unassembled WGS sequence"/>
</dbReference>
<evidence type="ECO:0000313" key="3">
    <source>
        <dbReference type="EMBL" id="MBT1710229.1"/>
    </source>
</evidence>
<protein>
    <recommendedName>
        <fullName evidence="2">LiaF transmembrane domain-containing protein</fullName>
    </recommendedName>
</protein>
<accession>A0AAP2E1A9</accession>
<organism evidence="3 4">
    <name type="scientific">Dawidia cretensis</name>
    <dbReference type="NCBI Taxonomy" id="2782350"/>
    <lineage>
        <taxon>Bacteria</taxon>
        <taxon>Pseudomonadati</taxon>
        <taxon>Bacteroidota</taxon>
        <taxon>Cytophagia</taxon>
        <taxon>Cytophagales</taxon>
        <taxon>Chryseotaleaceae</taxon>
        <taxon>Dawidia</taxon>
    </lineage>
</organism>
<name>A0AAP2E1A9_9BACT</name>
<feature type="transmembrane region" description="Helical" evidence="1">
    <location>
        <begin position="103"/>
        <end position="120"/>
    </location>
</feature>
<dbReference type="PANTHER" id="PTHR40763:SF5">
    <property type="entry name" value="MEMBRANE PROTEIN"/>
    <property type="match status" value="1"/>
</dbReference>
<evidence type="ECO:0000313" key="4">
    <source>
        <dbReference type="Proteomes" id="UP001319080"/>
    </source>
</evidence>
<keyword evidence="1" id="KW-1133">Transmembrane helix</keyword>
<dbReference type="PANTHER" id="PTHR40763">
    <property type="entry name" value="MEMBRANE PROTEIN-RELATED"/>
    <property type="match status" value="1"/>
</dbReference>
<keyword evidence="1" id="KW-0472">Membrane</keyword>
<dbReference type="InterPro" id="IPR054331">
    <property type="entry name" value="LiaF_TM"/>
</dbReference>
<evidence type="ECO:0000259" key="2">
    <source>
        <dbReference type="Pfam" id="PF22570"/>
    </source>
</evidence>
<evidence type="ECO:0000256" key="1">
    <source>
        <dbReference type="SAM" id="Phobius"/>
    </source>
</evidence>
<sequence length="273" mass="30340">METQDTNSNTPEPVKHYQDITAPDQTGRVLGGVVIIIIGGLLLARSIGADLPGWLFTWPMIPIAIGLFVGAKHRFRHPGWLIPIAVGAVFLTINMFSEDVDSSQFFWPVIIIAIGLFMIIRPRRNGRFRGRDRETWKRWHERRHQRYQQQFGADFVEETAEGMIDSVTIFGGTKKVVISKDFKGGDAVTVFGGVEINLTQADIQGRAVLELVQIFGGAKLVVPADWKIQADEMVSIFGGLDDKRNPAALHPNDDKVLILKGTSIFGGIDIKSY</sequence>
<proteinExistence type="predicted"/>
<feature type="domain" description="LiaF transmembrane" evidence="2">
    <location>
        <begin position="31"/>
        <end position="125"/>
    </location>
</feature>
<gene>
    <name evidence="3" type="ORF">KK062_18425</name>
</gene>
<feature type="transmembrane region" description="Helical" evidence="1">
    <location>
        <begin position="78"/>
        <end position="97"/>
    </location>
</feature>
<feature type="transmembrane region" description="Helical" evidence="1">
    <location>
        <begin position="29"/>
        <end position="47"/>
    </location>
</feature>